<name>A0AAF0U5D0_SOLVR</name>
<feature type="non-terminal residue" evidence="1">
    <location>
        <position position="1"/>
    </location>
</feature>
<sequence length="70" mass="8434">ELCQRCCWKLASAKCHVHFGGEGGPHYIKEQLVYRSSLYLLVYCKEYPKSIFTRQWSPYLWFTQIVKFHM</sequence>
<reference evidence="1" key="1">
    <citation type="submission" date="2023-08" db="EMBL/GenBank/DDBJ databases">
        <title>A de novo genome assembly of Solanum verrucosum Schlechtendal, a Mexican diploid species geographically isolated from the other diploid A-genome species in potato relatives.</title>
        <authorList>
            <person name="Hosaka K."/>
        </authorList>
    </citation>
    <scope>NUCLEOTIDE SEQUENCE</scope>
    <source>
        <tissue evidence="1">Young leaves</tissue>
    </source>
</reference>
<organism evidence="1 2">
    <name type="scientific">Solanum verrucosum</name>
    <dbReference type="NCBI Taxonomy" id="315347"/>
    <lineage>
        <taxon>Eukaryota</taxon>
        <taxon>Viridiplantae</taxon>
        <taxon>Streptophyta</taxon>
        <taxon>Embryophyta</taxon>
        <taxon>Tracheophyta</taxon>
        <taxon>Spermatophyta</taxon>
        <taxon>Magnoliopsida</taxon>
        <taxon>eudicotyledons</taxon>
        <taxon>Gunneridae</taxon>
        <taxon>Pentapetalae</taxon>
        <taxon>asterids</taxon>
        <taxon>lamiids</taxon>
        <taxon>Solanales</taxon>
        <taxon>Solanaceae</taxon>
        <taxon>Solanoideae</taxon>
        <taxon>Solaneae</taxon>
        <taxon>Solanum</taxon>
    </lineage>
</organism>
<protein>
    <submittedName>
        <fullName evidence="1">Uncharacterized protein</fullName>
    </submittedName>
</protein>
<accession>A0AAF0U5D0</accession>
<dbReference type="EMBL" id="CP133618">
    <property type="protein sequence ID" value="WMV39668.1"/>
    <property type="molecule type" value="Genomic_DNA"/>
</dbReference>
<feature type="non-terminal residue" evidence="1">
    <location>
        <position position="70"/>
    </location>
</feature>
<evidence type="ECO:0000313" key="1">
    <source>
        <dbReference type="EMBL" id="WMV39668.1"/>
    </source>
</evidence>
<evidence type="ECO:0000313" key="2">
    <source>
        <dbReference type="Proteomes" id="UP001234989"/>
    </source>
</evidence>
<gene>
    <name evidence="1" type="ORF">MTR67_033053</name>
</gene>
<proteinExistence type="predicted"/>
<dbReference type="Proteomes" id="UP001234989">
    <property type="component" value="Chromosome 7"/>
</dbReference>
<dbReference type="AlphaFoldDB" id="A0AAF0U5D0"/>
<keyword evidence="2" id="KW-1185">Reference proteome</keyword>